<dbReference type="VEuPathDB" id="VectorBase:AMEC020853"/>
<proteinExistence type="predicted"/>
<dbReference type="EnsemblMetazoa" id="AMEC020853-RA">
    <property type="protein sequence ID" value="AMEC020853-PA"/>
    <property type="gene ID" value="AMEC020853"/>
</dbReference>
<name>A0A182UI71_9DIPT</name>
<reference evidence="2" key="1">
    <citation type="submission" date="2014-01" db="EMBL/GenBank/DDBJ databases">
        <title>The Genome Sequence of Anopheles melas CM1001059_A (V2).</title>
        <authorList>
            <consortium name="The Broad Institute Genomics Platform"/>
            <person name="Neafsey D.E."/>
            <person name="Besansky N."/>
            <person name="Howell P."/>
            <person name="Walton C."/>
            <person name="Young S.K."/>
            <person name="Zeng Q."/>
            <person name="Gargeya S."/>
            <person name="Fitzgerald M."/>
            <person name="Haas B."/>
            <person name="Abouelleil A."/>
            <person name="Allen A.W."/>
            <person name="Alvarado L."/>
            <person name="Arachchi H.M."/>
            <person name="Berlin A.M."/>
            <person name="Chapman S.B."/>
            <person name="Gainer-Dewar J."/>
            <person name="Goldberg J."/>
            <person name="Griggs A."/>
            <person name="Gujja S."/>
            <person name="Hansen M."/>
            <person name="Howarth C."/>
            <person name="Imamovic A."/>
            <person name="Ireland A."/>
            <person name="Larimer J."/>
            <person name="McCowan C."/>
            <person name="Murphy C."/>
            <person name="Pearson M."/>
            <person name="Poon T.W."/>
            <person name="Priest M."/>
            <person name="Roberts A."/>
            <person name="Saif S."/>
            <person name="Shea T."/>
            <person name="Sisk P."/>
            <person name="Sykes S."/>
            <person name="Wortman J."/>
            <person name="Nusbaum C."/>
            <person name="Birren B."/>
        </authorList>
    </citation>
    <scope>NUCLEOTIDE SEQUENCE [LARGE SCALE GENOMIC DNA]</scope>
    <source>
        <strain evidence="2">CM1001059</strain>
    </source>
</reference>
<evidence type="ECO:0000313" key="1">
    <source>
        <dbReference type="EnsemblMetazoa" id="AMEC020853-PA"/>
    </source>
</evidence>
<protein>
    <submittedName>
        <fullName evidence="1">Uncharacterized protein</fullName>
    </submittedName>
</protein>
<evidence type="ECO:0000313" key="2">
    <source>
        <dbReference type="Proteomes" id="UP000075902"/>
    </source>
</evidence>
<dbReference type="Proteomes" id="UP000075902">
    <property type="component" value="Unassembled WGS sequence"/>
</dbReference>
<sequence length="313" mass="35300">MQRALTVLLVAHEHDVQVVDAVFEVEIVHQQPVEHLVHVLERLPVRVAADQPLALQLERERVVVAVNRLNVQPVHLPVHDVLAVVVAVLVYLVDEIVRDVVQPDHDQVKLQLAILLREPWVREADQYPLDQRIHAVGKRRAVLPDRTVHEAEMLKQHHLPVLVEPVEQLVPQVLLQHVRYLLDVVLRDRTGRFDVFEVIEQIGMLHQQLLEVVLSGLDQLPLVVVVDLLAVVLGQRFKALAPHKQDAHLGQLLARRNLRPAAAALDRVEKVLLVVDVVAKLRIEAQSLKLSSSRLMLLMSGSISCSTQANESM</sequence>
<dbReference type="AlphaFoldDB" id="A0A182UI71"/>
<accession>A0A182UI71</accession>
<reference evidence="1" key="2">
    <citation type="submission" date="2020-05" db="UniProtKB">
        <authorList>
            <consortium name="EnsemblMetazoa"/>
        </authorList>
    </citation>
    <scope>IDENTIFICATION</scope>
    <source>
        <strain evidence="1">CM1001059</strain>
    </source>
</reference>
<keyword evidence="2" id="KW-1185">Reference proteome</keyword>
<organism evidence="1 2">
    <name type="scientific">Anopheles melas</name>
    <dbReference type="NCBI Taxonomy" id="34690"/>
    <lineage>
        <taxon>Eukaryota</taxon>
        <taxon>Metazoa</taxon>
        <taxon>Ecdysozoa</taxon>
        <taxon>Arthropoda</taxon>
        <taxon>Hexapoda</taxon>
        <taxon>Insecta</taxon>
        <taxon>Pterygota</taxon>
        <taxon>Neoptera</taxon>
        <taxon>Endopterygota</taxon>
        <taxon>Diptera</taxon>
        <taxon>Nematocera</taxon>
        <taxon>Culicoidea</taxon>
        <taxon>Culicidae</taxon>
        <taxon>Anophelinae</taxon>
        <taxon>Anopheles</taxon>
    </lineage>
</organism>